<comment type="pathway">
    <text evidence="2">Protein modification; protein sumoylation.</text>
</comment>
<feature type="compositionally biased region" description="Basic residues" evidence="11">
    <location>
        <begin position="1"/>
        <end position="13"/>
    </location>
</feature>
<feature type="domain" description="SP-RING-type" evidence="12">
    <location>
        <begin position="234"/>
        <end position="316"/>
    </location>
</feature>
<evidence type="ECO:0000313" key="14">
    <source>
        <dbReference type="Proteomes" id="UP001498398"/>
    </source>
</evidence>
<feature type="region of interest" description="Disordered" evidence="11">
    <location>
        <begin position="1"/>
        <end position="77"/>
    </location>
</feature>
<dbReference type="PROSITE" id="PS51044">
    <property type="entry name" value="ZF_SP_RING"/>
    <property type="match status" value="1"/>
</dbReference>
<reference evidence="13 14" key="1">
    <citation type="submission" date="2024-01" db="EMBL/GenBank/DDBJ databases">
        <title>A draft genome for the cacao thread blight pathogen Marasmiellus scandens.</title>
        <authorList>
            <person name="Baruah I.K."/>
            <person name="Leung J."/>
            <person name="Bukari Y."/>
            <person name="Amoako-Attah I."/>
            <person name="Meinhardt L.W."/>
            <person name="Bailey B.A."/>
            <person name="Cohen S.P."/>
        </authorList>
    </citation>
    <scope>NUCLEOTIDE SEQUENCE [LARGE SCALE GENOMIC DNA]</scope>
    <source>
        <strain evidence="13 14">GH-19</strain>
    </source>
</reference>
<keyword evidence="6 10" id="KW-0863">Zinc-finger</keyword>
<evidence type="ECO:0000256" key="4">
    <source>
        <dbReference type="ARBA" id="ARBA00022679"/>
    </source>
</evidence>
<evidence type="ECO:0000256" key="6">
    <source>
        <dbReference type="ARBA" id="ARBA00022771"/>
    </source>
</evidence>
<organism evidence="13 14">
    <name type="scientific">Marasmiellus scandens</name>
    <dbReference type="NCBI Taxonomy" id="2682957"/>
    <lineage>
        <taxon>Eukaryota</taxon>
        <taxon>Fungi</taxon>
        <taxon>Dikarya</taxon>
        <taxon>Basidiomycota</taxon>
        <taxon>Agaricomycotina</taxon>
        <taxon>Agaricomycetes</taxon>
        <taxon>Agaricomycetidae</taxon>
        <taxon>Agaricales</taxon>
        <taxon>Marasmiineae</taxon>
        <taxon>Omphalotaceae</taxon>
        <taxon>Marasmiellus</taxon>
    </lineage>
</organism>
<dbReference type="Pfam" id="PF11789">
    <property type="entry name" value="zf-Nse"/>
    <property type="match status" value="1"/>
</dbReference>
<dbReference type="SUPFAM" id="SSF57850">
    <property type="entry name" value="RING/U-box"/>
    <property type="match status" value="1"/>
</dbReference>
<evidence type="ECO:0000256" key="2">
    <source>
        <dbReference type="ARBA" id="ARBA00004718"/>
    </source>
</evidence>
<evidence type="ECO:0000259" key="12">
    <source>
        <dbReference type="PROSITE" id="PS51044"/>
    </source>
</evidence>
<evidence type="ECO:0000256" key="9">
    <source>
        <dbReference type="ARBA" id="ARBA00023242"/>
    </source>
</evidence>
<dbReference type="PANTHER" id="PTHR21330">
    <property type="entry name" value="E3 SUMO-PROTEIN LIGASE NSE2"/>
    <property type="match status" value="1"/>
</dbReference>
<evidence type="ECO:0000256" key="8">
    <source>
        <dbReference type="ARBA" id="ARBA00022833"/>
    </source>
</evidence>
<accession>A0ABR1K0T8</accession>
<evidence type="ECO:0000256" key="5">
    <source>
        <dbReference type="ARBA" id="ARBA00022723"/>
    </source>
</evidence>
<keyword evidence="14" id="KW-1185">Reference proteome</keyword>
<evidence type="ECO:0000256" key="1">
    <source>
        <dbReference type="ARBA" id="ARBA00004123"/>
    </source>
</evidence>
<name>A0ABR1K0T8_9AGAR</name>
<evidence type="ECO:0000313" key="13">
    <source>
        <dbReference type="EMBL" id="KAK7469130.1"/>
    </source>
</evidence>
<gene>
    <name evidence="13" type="ORF">VKT23_003621</name>
</gene>
<keyword evidence="5" id="KW-0479">Metal-binding</keyword>
<evidence type="ECO:0000256" key="11">
    <source>
        <dbReference type="SAM" id="MobiDB-lite"/>
    </source>
</evidence>
<sequence length="332" mass="37202">MPASSRRRTHRRQASSDIEDGQPSQVSARDDVDEDEEEQPRPPARTASSKKGKGRAVAQAPAADEDETERIDVTNFGDQPLKKEDILKIGGLARDWQQVVESVAKFGAVFGNVGVSLADASNEETTRKSLVQLENLLKGFIDTQAEMRLHKDVLEDINQEIAQGTHVDNAIERYEEGVSKRKQDYANKTSRQKYAKDETYKNFKADIYAFDHPGAAMPPVTDFIPKEDGDDSDEDDDLEIGGVTQDYKCPLTLMPLKNPVTSEICGHSFSHDAIKEMFRNDRGAKKCPAAGCNKAFTITNCKPNKALEKKIKLFERRQKRKEEEQDAEEVIE</sequence>
<keyword evidence="4" id="KW-0808">Transferase</keyword>
<evidence type="ECO:0000256" key="7">
    <source>
        <dbReference type="ARBA" id="ARBA00022786"/>
    </source>
</evidence>
<dbReference type="PANTHER" id="PTHR21330:SF1">
    <property type="entry name" value="E3 SUMO-PROTEIN LIGASE NSE2"/>
    <property type="match status" value="1"/>
</dbReference>
<dbReference type="InterPro" id="IPR013083">
    <property type="entry name" value="Znf_RING/FYVE/PHD"/>
</dbReference>
<dbReference type="CDD" id="cd16651">
    <property type="entry name" value="SPL-RING_NSE2"/>
    <property type="match status" value="1"/>
</dbReference>
<dbReference type="Gene3D" id="3.30.40.10">
    <property type="entry name" value="Zinc/RING finger domain, C3HC4 (zinc finger)"/>
    <property type="match status" value="1"/>
</dbReference>
<evidence type="ECO:0000256" key="3">
    <source>
        <dbReference type="ARBA" id="ARBA00008212"/>
    </source>
</evidence>
<dbReference type="EMBL" id="JBANRG010000003">
    <property type="protein sequence ID" value="KAK7469130.1"/>
    <property type="molecule type" value="Genomic_DNA"/>
</dbReference>
<evidence type="ECO:0000256" key="10">
    <source>
        <dbReference type="PROSITE-ProRule" id="PRU00452"/>
    </source>
</evidence>
<keyword evidence="9" id="KW-0539">Nucleus</keyword>
<comment type="similarity">
    <text evidence="3">Belongs to the NSE2 family.</text>
</comment>
<dbReference type="Proteomes" id="UP001498398">
    <property type="component" value="Unassembled WGS sequence"/>
</dbReference>
<protein>
    <recommendedName>
        <fullName evidence="12">SP-RING-type domain-containing protein</fullName>
    </recommendedName>
</protein>
<comment type="caution">
    <text evidence="13">The sequence shown here is derived from an EMBL/GenBank/DDBJ whole genome shotgun (WGS) entry which is preliminary data.</text>
</comment>
<keyword evidence="7" id="KW-0833">Ubl conjugation pathway</keyword>
<dbReference type="InterPro" id="IPR004181">
    <property type="entry name" value="Znf_MIZ"/>
</dbReference>
<comment type="subcellular location">
    <subcellularLocation>
        <location evidence="1">Nucleus</location>
    </subcellularLocation>
</comment>
<proteinExistence type="inferred from homology"/>
<keyword evidence="8" id="KW-0862">Zinc</keyword>
<dbReference type="InterPro" id="IPR026846">
    <property type="entry name" value="Nse2(Mms21)"/>
</dbReference>